<dbReference type="InterPro" id="IPR036852">
    <property type="entry name" value="Peptidase_S8/S53_dom_sf"/>
</dbReference>
<reference evidence="12 14" key="1">
    <citation type="submission" date="2015-02" db="EMBL/GenBank/DDBJ databases">
        <authorList>
            <person name="Chooi Y.-H."/>
        </authorList>
    </citation>
    <scope>NUCLEOTIDE SEQUENCE [LARGE SCALE GENOMIC DNA]</scope>
    <source>
        <strain evidence="12">E3</strain>
    </source>
</reference>
<dbReference type="Gene3D" id="3.40.50.200">
    <property type="entry name" value="Peptidase S8/S53 domain"/>
    <property type="match status" value="1"/>
</dbReference>
<geneLocation type="mitochondrion" evidence="13"/>
<feature type="active site" description="Charge relay system" evidence="7">
    <location>
        <position position="556"/>
    </location>
</feature>
<feature type="active site" description="Charge relay system" evidence="7">
    <location>
        <position position="344"/>
    </location>
</feature>
<evidence type="ECO:0000313" key="14">
    <source>
        <dbReference type="Proteomes" id="UP000039324"/>
    </source>
</evidence>
<evidence type="ECO:0000313" key="13">
    <source>
        <dbReference type="EMBL" id="SPQ98214.1"/>
    </source>
</evidence>
<dbReference type="Proteomes" id="UP000290189">
    <property type="component" value="Unassembled WGS sequence"/>
</dbReference>
<feature type="transmembrane region" description="Helical" evidence="9">
    <location>
        <begin position="843"/>
        <end position="867"/>
    </location>
</feature>
<keyword evidence="9" id="KW-0472">Membrane</keyword>
<feature type="active site" description="Charge relay system" evidence="7">
    <location>
        <position position="288"/>
    </location>
</feature>
<dbReference type="InterPro" id="IPR023828">
    <property type="entry name" value="Peptidase_S8_Ser-AS"/>
</dbReference>
<feature type="chain" id="PRO_5033717400" description="subtilisin" evidence="10">
    <location>
        <begin position="20"/>
        <end position="969"/>
    </location>
</feature>
<feature type="region of interest" description="Disordered" evidence="8">
    <location>
        <begin position="915"/>
        <end position="969"/>
    </location>
</feature>
<evidence type="ECO:0000256" key="10">
    <source>
        <dbReference type="SAM" id="SignalP"/>
    </source>
</evidence>
<evidence type="ECO:0000256" key="7">
    <source>
        <dbReference type="PROSITE-ProRule" id="PRU01240"/>
    </source>
</evidence>
<keyword evidence="3 7" id="KW-0378">Hydrolase</keyword>
<reference evidence="13 15" key="2">
    <citation type="submission" date="2018-03" db="EMBL/GenBank/DDBJ databases">
        <authorList>
            <person name="Fogelqvist J."/>
        </authorList>
    </citation>
    <scope>NUCLEOTIDE SEQUENCE [LARGE SCALE GENOMIC DNA]</scope>
</reference>
<dbReference type="Pfam" id="PF00082">
    <property type="entry name" value="Peptidase_S8"/>
    <property type="match status" value="1"/>
</dbReference>
<comment type="similarity">
    <text evidence="1 7">Belongs to the peptidase S8 family.</text>
</comment>
<keyword evidence="9" id="KW-0812">Transmembrane</keyword>
<dbReference type="InterPro" id="IPR051048">
    <property type="entry name" value="Peptidase_S8/S53_subtilisin"/>
</dbReference>
<evidence type="ECO:0000256" key="3">
    <source>
        <dbReference type="ARBA" id="ARBA00022801"/>
    </source>
</evidence>
<dbReference type="CDD" id="cd04842">
    <property type="entry name" value="Peptidases_S8_Kp43_protease"/>
    <property type="match status" value="1"/>
</dbReference>
<organism evidence="12 14">
    <name type="scientific">Plasmodiophora brassicae</name>
    <name type="common">Clubroot disease agent</name>
    <dbReference type="NCBI Taxonomy" id="37360"/>
    <lineage>
        <taxon>Eukaryota</taxon>
        <taxon>Sar</taxon>
        <taxon>Rhizaria</taxon>
        <taxon>Endomyxa</taxon>
        <taxon>Phytomyxea</taxon>
        <taxon>Plasmodiophorida</taxon>
        <taxon>Plasmodiophoridae</taxon>
        <taxon>Plasmodiophora</taxon>
    </lineage>
</organism>
<feature type="compositionally biased region" description="Low complexity" evidence="8">
    <location>
        <begin position="957"/>
        <end position="969"/>
    </location>
</feature>
<dbReference type="PROSITE" id="PS00138">
    <property type="entry name" value="SUBTILASE_SER"/>
    <property type="match status" value="1"/>
</dbReference>
<keyword evidence="4 7" id="KW-0720">Serine protease</keyword>
<dbReference type="GO" id="GO:0006508">
    <property type="term" value="P:proteolysis"/>
    <property type="evidence" value="ECO:0007669"/>
    <property type="project" value="UniProtKB-KW"/>
</dbReference>
<dbReference type="InterPro" id="IPR000209">
    <property type="entry name" value="Peptidase_S8/S53_dom"/>
</dbReference>
<dbReference type="GO" id="GO:0004252">
    <property type="term" value="F:serine-type endopeptidase activity"/>
    <property type="evidence" value="ECO:0007669"/>
    <property type="project" value="UniProtKB-UniRule"/>
</dbReference>
<dbReference type="PROSITE" id="PS00137">
    <property type="entry name" value="SUBTILASE_HIS"/>
    <property type="match status" value="1"/>
</dbReference>
<dbReference type="InterPro" id="IPR008979">
    <property type="entry name" value="Galactose-bd-like_sf"/>
</dbReference>
<dbReference type="PANTHER" id="PTHR43399">
    <property type="entry name" value="SUBTILISIN-RELATED"/>
    <property type="match status" value="1"/>
</dbReference>
<dbReference type="PRINTS" id="PR00723">
    <property type="entry name" value="SUBTILISIN"/>
</dbReference>
<dbReference type="InterPro" id="IPR034058">
    <property type="entry name" value="TagA/B/C/D_pept_dom"/>
</dbReference>
<evidence type="ECO:0000256" key="6">
    <source>
        <dbReference type="ARBA" id="ARBA00023619"/>
    </source>
</evidence>
<evidence type="ECO:0000256" key="8">
    <source>
        <dbReference type="SAM" id="MobiDB-lite"/>
    </source>
</evidence>
<keyword evidence="14" id="KW-1185">Reference proteome</keyword>
<keyword evidence="9" id="KW-1133">Transmembrane helix</keyword>
<keyword evidence="2 7" id="KW-0645">Protease</keyword>
<dbReference type="InterPro" id="IPR022398">
    <property type="entry name" value="Peptidase_S8_His-AS"/>
</dbReference>
<dbReference type="SUPFAM" id="SSF49785">
    <property type="entry name" value="Galactose-binding domain-like"/>
    <property type="match status" value="1"/>
</dbReference>
<feature type="signal peptide" evidence="10">
    <location>
        <begin position="1"/>
        <end position="19"/>
    </location>
</feature>
<proteinExistence type="inferred from homology"/>
<keyword evidence="10" id="KW-0732">Signal</keyword>
<evidence type="ECO:0000256" key="5">
    <source>
        <dbReference type="ARBA" id="ARBA00023529"/>
    </source>
</evidence>
<accession>A0A0G4IQQ4</accession>
<dbReference type="OrthoDB" id="509353at2759"/>
<evidence type="ECO:0000256" key="1">
    <source>
        <dbReference type="ARBA" id="ARBA00011073"/>
    </source>
</evidence>
<evidence type="ECO:0000313" key="12">
    <source>
        <dbReference type="EMBL" id="CEO97668.1"/>
    </source>
</evidence>
<evidence type="ECO:0000256" key="4">
    <source>
        <dbReference type="ARBA" id="ARBA00022825"/>
    </source>
</evidence>
<feature type="domain" description="Peptidase S8/S53" evidence="11">
    <location>
        <begin position="279"/>
        <end position="573"/>
    </location>
</feature>
<evidence type="ECO:0000313" key="15">
    <source>
        <dbReference type="Proteomes" id="UP000290189"/>
    </source>
</evidence>
<dbReference type="AlphaFoldDB" id="A0A0G4IQQ4"/>
<evidence type="ECO:0000256" key="2">
    <source>
        <dbReference type="ARBA" id="ARBA00022670"/>
    </source>
</evidence>
<dbReference type="STRING" id="37360.A0A0G4IQQ4"/>
<dbReference type="EMBL" id="OVEO01000009">
    <property type="protein sequence ID" value="SPQ98214.1"/>
    <property type="molecule type" value="Genomic_DNA"/>
</dbReference>
<gene>
    <name evidence="12" type="ORF">PBRA_005782</name>
    <name evidence="13" type="ORF">PLBR_LOCUS5429</name>
</gene>
<dbReference type="EC" id="3.4.21.62" evidence="6"/>
<evidence type="ECO:0000259" key="11">
    <source>
        <dbReference type="Pfam" id="PF00082"/>
    </source>
</evidence>
<dbReference type="Proteomes" id="UP000039324">
    <property type="component" value="Unassembled WGS sequence"/>
</dbReference>
<protein>
    <recommendedName>
        <fullName evidence="6">subtilisin</fullName>
        <ecNumber evidence="6">3.4.21.62</ecNumber>
    </recommendedName>
</protein>
<dbReference type="EMBL" id="CDSF01000080">
    <property type="protein sequence ID" value="CEO97668.1"/>
    <property type="molecule type" value="Genomic_DNA"/>
</dbReference>
<sequence length="969" mass="102630">MASAVNVLAIIAAALLASGDHLPGHHDASLWPSYVDGTVHTRMILLQSAVIDTNHADPVAVESAPAYAMHYVVQVAAPVAVDVKQALEQAVGHPLHRYIPHNAFIVYTDRAGLVRVQSIPQVVWIGEWRPAYKSSSSSSSPSSGFEALSDTNLDDSEVLALLPRDVPAECNVDAANMAGASWAAQAPATVGLTFQTNAHAACRVRIFAIHPADAPQASPTKAQIDSLIAWLASLPNVLTVSRRERFQLHNYFGKSLLQNDDMYGDDDSNLLMSRRNIRGQGQILGVSDTGISEANCFFHDPDVPLVYTRIVGSTNPWNLTAGRHRKIAQYAYGTEGDTVDASGHGTHVSGTLAGKIVNDMPWSPFNGGAHEARLAFFDIETGGDVSLPVSLQADYFPYSYALGGRVNSNSWGSATSSDYGQYTVTCQDVDEFVWRHPDMLVVFAAGNEGEFGPGTVTPPATAKNVIGVGASVSSPFMFTKTYCLNGLEPSSEECQVTGTWGDNTQDDLAEFSSLGPTSDGRFKPDLVADGLQLISAGHGACNQSVTNDLLIDQGTSMATPLVAGHMVLARQYLLEGYMPSGTKTAADGFSPSAALLKAIAIGGSFPIQSIRSIQNNYLVQESAGTPPDNQQGFGRVRLNRVLYFADEDSTAHVTFMPRGPNRADPVLSQSNHTHTYTFCVSYLYTLWPPRFTLVWTDAPQIAGTSPTIIQDLDLTVTLSTSPAATIYANGGTGYDRVNTVERVVLDSNVQPGVEITVTVSGANLPVQMPGYPSSTQPYALVATGRIVQTTCAQEFPGGVIPPGRLVDQSLIEQQKIAAQHSPPPLPNTFLGHLKALDFSDIRVTLVVVGVGLFLLGIIACLYCAIAYDDSCCGTRSPGGGDGDAGSAIDEYRMADGQRPVVHLGNPGSKRQIAGYESASLGSGPPAGHARQLSSGVSIPAQRHNPAASPLPLPGAPPGASGAASNRPAW</sequence>
<comment type="catalytic activity">
    <reaction evidence="5">
        <text>Hydrolysis of proteins with broad specificity for peptide bonds, and a preference for a large uncharged residue in P1. Hydrolyzes peptide amides.</text>
        <dbReference type="EC" id="3.4.21.62"/>
    </reaction>
</comment>
<name>A0A0G4IQQ4_PLABS</name>
<dbReference type="InterPro" id="IPR015500">
    <property type="entry name" value="Peptidase_S8_subtilisin-rel"/>
</dbReference>
<evidence type="ECO:0000256" key="9">
    <source>
        <dbReference type="SAM" id="Phobius"/>
    </source>
</evidence>
<dbReference type="PANTHER" id="PTHR43399:SF4">
    <property type="entry name" value="CELL WALL-ASSOCIATED PROTEASE"/>
    <property type="match status" value="1"/>
</dbReference>
<dbReference type="Gene3D" id="2.60.120.380">
    <property type="match status" value="1"/>
</dbReference>
<dbReference type="PROSITE" id="PS51892">
    <property type="entry name" value="SUBTILASE"/>
    <property type="match status" value="1"/>
</dbReference>
<dbReference type="SUPFAM" id="SSF52743">
    <property type="entry name" value="Subtilisin-like"/>
    <property type="match status" value="1"/>
</dbReference>
<keyword evidence="13" id="KW-0496">Mitochondrion</keyword>